<reference evidence="1 2" key="1">
    <citation type="journal article" date="2013" name="Mar. Genomics">
        <title>Expression of sulfatases in Rhodopirellula baltica and the diversity of sulfatases in the genus Rhodopirellula.</title>
        <authorList>
            <person name="Wegner C.E."/>
            <person name="Richter-Heitmann T."/>
            <person name="Klindworth A."/>
            <person name="Klockow C."/>
            <person name="Richter M."/>
            <person name="Achstetter T."/>
            <person name="Glockner F.O."/>
            <person name="Harder J."/>
        </authorList>
    </citation>
    <scope>NUCLEOTIDE SEQUENCE [LARGE SCALE GENOMIC DNA]</scope>
    <source>
        <strain evidence="1 2">SH398</strain>
    </source>
</reference>
<protein>
    <submittedName>
        <fullName evidence="1">Uncharacterized protein</fullName>
    </submittedName>
</protein>
<name>M5S4Q2_9BACT</name>
<gene>
    <name evidence="1" type="ORF">RESH_02936</name>
</gene>
<dbReference type="Proteomes" id="UP000011996">
    <property type="component" value="Unassembled WGS sequence"/>
</dbReference>
<accession>M5S4Q2</accession>
<organism evidence="1 2">
    <name type="scientific">Rhodopirellula europaea SH398</name>
    <dbReference type="NCBI Taxonomy" id="1263868"/>
    <lineage>
        <taxon>Bacteria</taxon>
        <taxon>Pseudomonadati</taxon>
        <taxon>Planctomycetota</taxon>
        <taxon>Planctomycetia</taxon>
        <taxon>Pirellulales</taxon>
        <taxon>Pirellulaceae</taxon>
        <taxon>Rhodopirellula</taxon>
    </lineage>
</organism>
<dbReference type="AlphaFoldDB" id="M5S4Q2"/>
<evidence type="ECO:0000313" key="1">
    <source>
        <dbReference type="EMBL" id="EMI26436.1"/>
    </source>
</evidence>
<dbReference type="EMBL" id="ANOF01000092">
    <property type="protein sequence ID" value="EMI26436.1"/>
    <property type="molecule type" value="Genomic_DNA"/>
</dbReference>
<proteinExistence type="predicted"/>
<sequence length="41" mass="4533">MNAQTAHMAPPPPRRPNFKFALSTLQFAIPSHARNFAPTSL</sequence>
<comment type="caution">
    <text evidence="1">The sequence shown here is derived from an EMBL/GenBank/DDBJ whole genome shotgun (WGS) entry which is preliminary data.</text>
</comment>
<dbReference type="STRING" id="1263868.RESH_02936"/>
<evidence type="ECO:0000313" key="2">
    <source>
        <dbReference type="Proteomes" id="UP000011996"/>
    </source>
</evidence>
<dbReference type="PATRIC" id="fig|1263868.3.peg.3177"/>